<proteinExistence type="predicted"/>
<evidence type="ECO:0000313" key="2">
    <source>
        <dbReference type="EMBL" id="KAK1354579.1"/>
    </source>
</evidence>
<protein>
    <recommendedName>
        <fullName evidence="6">Expansin-like EG45 domain-containing protein</fullName>
    </recommendedName>
</protein>
<dbReference type="PANTHER" id="PTHR47295">
    <property type="entry name" value="EG45-LIKE DOMAIN CONTAINING PROTEIN 1-RELATED"/>
    <property type="match status" value="1"/>
</dbReference>
<name>A0AAD8GUM8_9APIA</name>
<reference evidence="4" key="2">
    <citation type="submission" date="2023-05" db="EMBL/GenBank/DDBJ databases">
        <authorList>
            <person name="Schelkunov M.I."/>
        </authorList>
    </citation>
    <scope>NUCLEOTIDE SEQUENCE</scope>
    <source>
        <strain evidence="4">Hsosn_3</strain>
        <tissue evidence="4">Leaf</tissue>
    </source>
</reference>
<dbReference type="AlphaFoldDB" id="A0AAD8GUM8"/>
<reference evidence="4" key="1">
    <citation type="submission" date="2023-02" db="EMBL/GenBank/DDBJ databases">
        <title>Genome of toxic invasive species Heracleum sosnowskyi carries increased number of genes despite the absence of recent whole-genome duplications.</title>
        <authorList>
            <person name="Schelkunov M."/>
            <person name="Shtratnikova V."/>
            <person name="Makarenko M."/>
            <person name="Klepikova A."/>
            <person name="Omelchenko D."/>
            <person name="Novikova G."/>
            <person name="Obukhova E."/>
            <person name="Bogdanov V."/>
            <person name="Penin A."/>
            <person name="Logacheva M."/>
        </authorList>
    </citation>
    <scope>NUCLEOTIDE SEQUENCE</scope>
    <source>
        <strain evidence="4">Hsosn_3</strain>
        <tissue evidence="4">Leaf</tissue>
    </source>
</reference>
<dbReference type="Gene3D" id="2.40.40.10">
    <property type="entry name" value="RlpA-like domain"/>
    <property type="match status" value="1"/>
</dbReference>
<keyword evidence="1" id="KW-0732">Signal</keyword>
<evidence type="ECO:0008006" key="6">
    <source>
        <dbReference type="Google" id="ProtNLM"/>
    </source>
</evidence>
<evidence type="ECO:0000313" key="5">
    <source>
        <dbReference type="Proteomes" id="UP001237642"/>
    </source>
</evidence>
<dbReference type="GO" id="GO:0009627">
    <property type="term" value="P:systemic acquired resistance"/>
    <property type="evidence" value="ECO:0007669"/>
    <property type="project" value="InterPro"/>
</dbReference>
<dbReference type="EMBL" id="JAUIZM010000011">
    <property type="protein sequence ID" value="KAK1354582.1"/>
    <property type="molecule type" value="Genomic_DNA"/>
</dbReference>
<dbReference type="InterPro" id="IPR044206">
    <property type="entry name" value="EGC1/2"/>
</dbReference>
<sequence>MGIKVVIVAALLCSLVSICCATAGKAGHADTFMPSKKCPDIKNPGKFTVAVNSQIISNRGYYCGDGMRVMCGVNGNKPYCKHAKFVDVKLVAECTPEQCPGENDIILSKEAFSDIANISEQKIDVGWTHAILKMH</sequence>
<keyword evidence="5" id="KW-1185">Reference proteome</keyword>
<dbReference type="EMBL" id="JAUIZM010000011">
    <property type="protein sequence ID" value="KAK1354584.1"/>
    <property type="molecule type" value="Genomic_DNA"/>
</dbReference>
<dbReference type="InterPro" id="IPR036908">
    <property type="entry name" value="RlpA-like_sf"/>
</dbReference>
<evidence type="ECO:0000313" key="3">
    <source>
        <dbReference type="EMBL" id="KAK1354582.1"/>
    </source>
</evidence>
<dbReference type="SUPFAM" id="SSF50685">
    <property type="entry name" value="Barwin-like endoglucanases"/>
    <property type="match status" value="1"/>
</dbReference>
<dbReference type="EMBL" id="JAUIZM010000011">
    <property type="protein sequence ID" value="KAK1354579.1"/>
    <property type="molecule type" value="Genomic_DNA"/>
</dbReference>
<dbReference type="PANTHER" id="PTHR47295:SF8">
    <property type="entry name" value="RLPA-LIKE PROTEIN DOUBLE-PSI BETA-BARREL DOMAIN-CONTAINING PROTEIN"/>
    <property type="match status" value="1"/>
</dbReference>
<feature type="chain" id="PRO_5042442221" description="Expansin-like EG45 domain-containing protein" evidence="1">
    <location>
        <begin position="22"/>
        <end position="135"/>
    </location>
</feature>
<evidence type="ECO:0000256" key="1">
    <source>
        <dbReference type="SAM" id="SignalP"/>
    </source>
</evidence>
<dbReference type="Proteomes" id="UP001237642">
    <property type="component" value="Unassembled WGS sequence"/>
</dbReference>
<comment type="caution">
    <text evidence="4">The sequence shown here is derived from an EMBL/GenBank/DDBJ whole genome shotgun (WGS) entry which is preliminary data.</text>
</comment>
<accession>A0AAD8GUM8</accession>
<evidence type="ECO:0000313" key="4">
    <source>
        <dbReference type="EMBL" id="KAK1354584.1"/>
    </source>
</evidence>
<feature type="signal peptide" evidence="1">
    <location>
        <begin position="1"/>
        <end position="21"/>
    </location>
</feature>
<dbReference type="GO" id="GO:0048046">
    <property type="term" value="C:apoplast"/>
    <property type="evidence" value="ECO:0007669"/>
    <property type="project" value="InterPro"/>
</dbReference>
<organism evidence="4 5">
    <name type="scientific">Heracleum sosnowskyi</name>
    <dbReference type="NCBI Taxonomy" id="360622"/>
    <lineage>
        <taxon>Eukaryota</taxon>
        <taxon>Viridiplantae</taxon>
        <taxon>Streptophyta</taxon>
        <taxon>Embryophyta</taxon>
        <taxon>Tracheophyta</taxon>
        <taxon>Spermatophyta</taxon>
        <taxon>Magnoliopsida</taxon>
        <taxon>eudicotyledons</taxon>
        <taxon>Gunneridae</taxon>
        <taxon>Pentapetalae</taxon>
        <taxon>asterids</taxon>
        <taxon>campanulids</taxon>
        <taxon>Apiales</taxon>
        <taxon>Apiaceae</taxon>
        <taxon>Apioideae</taxon>
        <taxon>apioid superclade</taxon>
        <taxon>Tordylieae</taxon>
        <taxon>Tordyliinae</taxon>
        <taxon>Heracleum</taxon>
    </lineage>
</organism>
<gene>
    <name evidence="2" type="ORF">POM88_047835</name>
    <name evidence="3" type="ORF">POM88_047838</name>
    <name evidence="4" type="ORF">POM88_047840</name>
</gene>